<name>A0A158EHW9_9BURK</name>
<gene>
    <name evidence="1" type="ORF">AWB78_08043</name>
</gene>
<dbReference type="EMBL" id="FCOX02000113">
    <property type="protein sequence ID" value="SAL06383.1"/>
    <property type="molecule type" value="Genomic_DNA"/>
</dbReference>
<organism evidence="1 2">
    <name type="scientific">Caballeronia calidae</name>
    <dbReference type="NCBI Taxonomy" id="1777139"/>
    <lineage>
        <taxon>Bacteria</taxon>
        <taxon>Pseudomonadati</taxon>
        <taxon>Pseudomonadota</taxon>
        <taxon>Betaproteobacteria</taxon>
        <taxon>Burkholderiales</taxon>
        <taxon>Burkholderiaceae</taxon>
        <taxon>Caballeronia</taxon>
    </lineage>
</organism>
<evidence type="ECO:0000313" key="1">
    <source>
        <dbReference type="EMBL" id="SAL06383.1"/>
    </source>
</evidence>
<reference evidence="1" key="1">
    <citation type="submission" date="2016-01" db="EMBL/GenBank/DDBJ databases">
        <authorList>
            <person name="Peeters C."/>
        </authorList>
    </citation>
    <scope>NUCLEOTIDE SEQUENCE</scope>
    <source>
        <strain evidence="1">LMG 29321</strain>
    </source>
</reference>
<evidence type="ECO:0000313" key="2">
    <source>
        <dbReference type="Proteomes" id="UP000071859"/>
    </source>
</evidence>
<accession>A0A158EHW9</accession>
<keyword evidence="2" id="KW-1185">Reference proteome</keyword>
<protein>
    <submittedName>
        <fullName evidence="1">Uncharacterized protein</fullName>
    </submittedName>
</protein>
<dbReference type="AlphaFoldDB" id="A0A158EHW9"/>
<proteinExistence type="predicted"/>
<sequence>MPRYYDVNSPGFCIPDMLKQLHPHAGGLRWLGVP</sequence>
<comment type="caution">
    <text evidence="1">The sequence shown here is derived from an EMBL/GenBank/DDBJ whole genome shotgun (WGS) entry which is preliminary data.</text>
</comment>
<dbReference type="Proteomes" id="UP000071859">
    <property type="component" value="Unassembled WGS sequence"/>
</dbReference>